<dbReference type="Proteomes" id="UP000036520">
    <property type="component" value="Chromosome"/>
</dbReference>
<sequence length="78" mass="9158">MISLMKLVAIILFFDDNPRRVRVIPGRLLKKYPIQLKTLRSQILQETWSEQAISSLLFKIIWVNVIFNFSLPTLNSQI</sequence>
<evidence type="ECO:0000313" key="2">
    <source>
        <dbReference type="Proteomes" id="UP000036520"/>
    </source>
</evidence>
<dbReference type="KEGG" id="camu:CA2015_0719"/>
<dbReference type="EMBL" id="CP012040">
    <property type="protein sequence ID" value="AKP50182.1"/>
    <property type="molecule type" value="Genomic_DNA"/>
</dbReference>
<accession>A0A0H4PPJ6</accession>
<dbReference type="AlphaFoldDB" id="A0A0H4PPJ6"/>
<reference evidence="1 2" key="1">
    <citation type="submission" date="2015-07" db="EMBL/GenBank/DDBJ databases">
        <authorList>
            <person name="Kim K.M."/>
        </authorList>
    </citation>
    <scope>NUCLEOTIDE SEQUENCE [LARGE SCALE GENOMIC DNA]</scope>
    <source>
        <strain evidence="1 2">KCTC 12363</strain>
    </source>
</reference>
<gene>
    <name evidence="1" type="ORF">CA2015_0719</name>
</gene>
<protein>
    <submittedName>
        <fullName evidence="1">Uncharacterized protein</fullName>
    </submittedName>
</protein>
<evidence type="ECO:0000313" key="1">
    <source>
        <dbReference type="EMBL" id="AKP50182.1"/>
    </source>
</evidence>
<organism evidence="1 2">
    <name type="scientific">Cyclobacterium amurskyense</name>
    <dbReference type="NCBI Taxonomy" id="320787"/>
    <lineage>
        <taxon>Bacteria</taxon>
        <taxon>Pseudomonadati</taxon>
        <taxon>Bacteroidota</taxon>
        <taxon>Cytophagia</taxon>
        <taxon>Cytophagales</taxon>
        <taxon>Cyclobacteriaceae</taxon>
        <taxon>Cyclobacterium</taxon>
    </lineage>
</organism>
<proteinExistence type="predicted"/>
<name>A0A0H4PPJ6_9BACT</name>
<keyword evidence="2" id="KW-1185">Reference proteome</keyword>